<sequence>MCVTEIFVDSYPDGAEVEFHRVKLCQHGYPEDPCDLHVVKEQPIRFIQYGEPTSEFIISQIRSPPRSSAPPNMVEVIEEVTTPRAKQKRRPLSNLVMGALFPSTTRRRRRSSRSKSRERVVIINAPPSPTRPRTPPPTASPIYYDPRVFMPPMSPRYESNEEAYIVEVSPSRGRQRPIIHETSRRPRSASIEFRYTSPSRQRSPSQRRKDERRRRQRQEERERQELRELRDRREARLVAEIKEERERRLREEFLMLQDAEINARPVRLPSPAPRLRSILRPVVDQSRRWTNVIDDLGLSIRGERVIAEAIADRERAESRERLLRERLEAEEAEEAQKERLKRRFTVSEGSGPRGRRHRVVYDDGTYRWAD</sequence>
<proteinExistence type="predicted"/>
<dbReference type="AlphaFoldDB" id="A0A1B8GUZ3"/>
<keyword evidence="3" id="KW-1185">Reference proteome</keyword>
<dbReference type="OrthoDB" id="3439480at2759"/>
<dbReference type="RefSeq" id="XP_018133353.1">
    <property type="nucleotide sequence ID" value="XM_018272509.2"/>
</dbReference>
<feature type="compositionally biased region" description="Basic residues" evidence="1">
    <location>
        <begin position="105"/>
        <end position="114"/>
    </location>
</feature>
<organism evidence="2 3">
    <name type="scientific">Pseudogymnoascus verrucosus</name>
    <dbReference type="NCBI Taxonomy" id="342668"/>
    <lineage>
        <taxon>Eukaryota</taxon>
        <taxon>Fungi</taxon>
        <taxon>Dikarya</taxon>
        <taxon>Ascomycota</taxon>
        <taxon>Pezizomycotina</taxon>
        <taxon>Leotiomycetes</taxon>
        <taxon>Thelebolales</taxon>
        <taxon>Thelebolaceae</taxon>
        <taxon>Pseudogymnoascus</taxon>
    </lineage>
</organism>
<reference evidence="3" key="2">
    <citation type="journal article" date="2018" name="Nat. Commun.">
        <title>Extreme sensitivity to ultraviolet light in the fungal pathogen causing white-nose syndrome of bats.</title>
        <authorList>
            <person name="Palmer J.M."/>
            <person name="Drees K.P."/>
            <person name="Foster J.T."/>
            <person name="Lindner D.L."/>
        </authorList>
    </citation>
    <scope>NUCLEOTIDE SEQUENCE [LARGE SCALE GENOMIC DNA]</scope>
    <source>
        <strain evidence="3">UAMH 10579</strain>
    </source>
</reference>
<dbReference type="STRING" id="342668.A0A1B8GUZ3"/>
<dbReference type="EMBL" id="KV460212">
    <property type="protein sequence ID" value="OBT99620.1"/>
    <property type="molecule type" value="Genomic_DNA"/>
</dbReference>
<protein>
    <submittedName>
        <fullName evidence="2">Uncharacterized protein</fullName>
    </submittedName>
</protein>
<name>A0A1B8GUZ3_9PEZI</name>
<evidence type="ECO:0000313" key="2">
    <source>
        <dbReference type="EMBL" id="OBT99620.1"/>
    </source>
</evidence>
<feature type="region of interest" description="Disordered" evidence="1">
    <location>
        <begin position="102"/>
        <end position="144"/>
    </location>
</feature>
<feature type="region of interest" description="Disordered" evidence="1">
    <location>
        <begin position="168"/>
        <end position="225"/>
    </location>
</feature>
<dbReference type="Proteomes" id="UP000091956">
    <property type="component" value="Unassembled WGS sequence"/>
</dbReference>
<evidence type="ECO:0000313" key="3">
    <source>
        <dbReference type="Proteomes" id="UP000091956"/>
    </source>
</evidence>
<feature type="compositionally biased region" description="Pro residues" evidence="1">
    <location>
        <begin position="126"/>
        <end position="139"/>
    </location>
</feature>
<accession>A0A1B8GUZ3</accession>
<reference evidence="2 3" key="1">
    <citation type="submission" date="2016-03" db="EMBL/GenBank/DDBJ databases">
        <title>Comparative genomics of Pseudogymnoascus destructans, the fungus causing white-nose syndrome of bats.</title>
        <authorList>
            <person name="Palmer J.M."/>
            <person name="Drees K.P."/>
            <person name="Foster J.T."/>
            <person name="Lindner D.L."/>
        </authorList>
    </citation>
    <scope>NUCLEOTIDE SEQUENCE [LARGE SCALE GENOMIC DNA]</scope>
    <source>
        <strain evidence="2 3">UAMH 10579</strain>
    </source>
</reference>
<evidence type="ECO:0000256" key="1">
    <source>
        <dbReference type="SAM" id="MobiDB-lite"/>
    </source>
</evidence>
<dbReference type="GeneID" id="28836396"/>
<gene>
    <name evidence="2" type="ORF">VE01_03010</name>
</gene>
<feature type="region of interest" description="Disordered" evidence="1">
    <location>
        <begin position="330"/>
        <end position="356"/>
    </location>
</feature>